<reference evidence="8" key="1">
    <citation type="submission" date="2021-01" db="UniProtKB">
        <authorList>
            <consortium name="EnsemblPlants"/>
        </authorList>
    </citation>
    <scope>IDENTIFICATION</scope>
</reference>
<dbReference type="EnsemblPlants" id="Kaladp0059s0235.1.v1.1">
    <property type="protein sequence ID" value="Kaladp0059s0235.1.v1.1"/>
    <property type="gene ID" value="Kaladp0059s0235.v1.1"/>
</dbReference>
<evidence type="ECO:0000256" key="6">
    <source>
        <dbReference type="SAM" id="MobiDB-lite"/>
    </source>
</evidence>
<dbReference type="GO" id="GO:0140566">
    <property type="term" value="F:histone reader activity"/>
    <property type="evidence" value="ECO:0007669"/>
    <property type="project" value="InterPro"/>
</dbReference>
<proteinExistence type="predicted"/>
<keyword evidence="9" id="KW-1185">Reference proteome</keyword>
<feature type="region of interest" description="Disordered" evidence="6">
    <location>
        <begin position="78"/>
        <end position="146"/>
    </location>
</feature>
<evidence type="ECO:0000259" key="7">
    <source>
        <dbReference type="SMART" id="SM00249"/>
    </source>
</evidence>
<dbReference type="InterPro" id="IPR056280">
    <property type="entry name" value="AIPP2-like_SPOC"/>
</dbReference>
<dbReference type="InterPro" id="IPR001965">
    <property type="entry name" value="Znf_PHD"/>
</dbReference>
<dbReference type="SMART" id="SM00249">
    <property type="entry name" value="PHD"/>
    <property type="match status" value="1"/>
</dbReference>
<evidence type="ECO:0000313" key="8">
    <source>
        <dbReference type="EnsemblPlants" id="Kaladp0059s0235.1.v1.1"/>
    </source>
</evidence>
<feature type="compositionally biased region" description="Polar residues" evidence="6">
    <location>
        <begin position="78"/>
        <end position="92"/>
    </location>
</feature>
<evidence type="ECO:0000256" key="4">
    <source>
        <dbReference type="ARBA" id="ARBA00023015"/>
    </source>
</evidence>
<evidence type="ECO:0000256" key="3">
    <source>
        <dbReference type="ARBA" id="ARBA00022833"/>
    </source>
</evidence>
<dbReference type="InterPro" id="IPR013083">
    <property type="entry name" value="Znf_RING/FYVE/PHD"/>
</dbReference>
<dbReference type="GO" id="GO:0008270">
    <property type="term" value="F:zinc ion binding"/>
    <property type="evidence" value="ECO:0007669"/>
    <property type="project" value="UniProtKB-KW"/>
</dbReference>
<keyword evidence="1" id="KW-0479">Metal-binding</keyword>
<dbReference type="Pfam" id="PF23121">
    <property type="entry name" value="SPOC_AIPP2"/>
    <property type="match status" value="1"/>
</dbReference>
<dbReference type="SUPFAM" id="SSF57903">
    <property type="entry name" value="FYVE/PHD zinc finger"/>
    <property type="match status" value="1"/>
</dbReference>
<keyword evidence="4" id="KW-0805">Transcription regulation</keyword>
<sequence length="398" mass="44747">MQLMLAGVTICQKCGDPGISIALIYCDKCQEVAEHRYCLDVIPKTFTEYVTWFCKDCDPKDPAIGEAKIQSFSPRKISQTQVKIQQTVSAKVNQKRKRSRKSGEKKSKSIARSWLKSLSKDDTVSPVRKESCHSAQPSYPHSTRNCAMDRIHDNGAVGINALQSSKCEVLSYNNYNAELAMRKIDINIRKASIFEVSHRPSQPIFEPLWRGCFTLCVGEFGIIDGLAGHMSTKASLQVYDEARLLPESLCPELLPRRNIWPKGFVEPGPKDENIGLYFFPQKERDEKQYDILVDHMIEYDLAMRASGANADLLMFTSMELPLNIWRFQAKYYIWGVFRRKNSSSSRVKNPALTCDTNNGNTTLSSPEATEIAAQTKKSHMRGSPHGPLSYCSSHGSGS</sequence>
<keyword evidence="5" id="KW-0804">Transcription</keyword>
<keyword evidence="3" id="KW-0862">Zinc</keyword>
<name>A0A7N0UDQ3_KALFE</name>
<keyword evidence="2" id="KW-0863">Zinc-finger</keyword>
<feature type="compositionally biased region" description="Polar residues" evidence="6">
    <location>
        <begin position="354"/>
        <end position="367"/>
    </location>
</feature>
<dbReference type="Gene3D" id="3.30.40.10">
    <property type="entry name" value="Zinc/RING finger domain, C3HC4 (zinc finger)"/>
    <property type="match status" value="1"/>
</dbReference>
<dbReference type="Proteomes" id="UP000594263">
    <property type="component" value="Unplaced"/>
</dbReference>
<feature type="domain" description="Zinc finger PHD-type" evidence="7">
    <location>
        <begin position="10"/>
        <end position="58"/>
    </location>
</feature>
<dbReference type="PANTHER" id="PTHR33304:SF18">
    <property type="entry name" value="CHROMATIN REGULATOR PHD FAMILY-RELATED"/>
    <property type="match status" value="1"/>
</dbReference>
<dbReference type="GO" id="GO:0034244">
    <property type="term" value="P:negative regulation of transcription elongation by RNA polymerase II"/>
    <property type="evidence" value="ECO:0007669"/>
    <property type="project" value="InterPro"/>
</dbReference>
<feature type="compositionally biased region" description="Polar residues" evidence="6">
    <location>
        <begin position="133"/>
        <end position="145"/>
    </location>
</feature>
<evidence type="ECO:0000256" key="1">
    <source>
        <dbReference type="ARBA" id="ARBA00022723"/>
    </source>
</evidence>
<dbReference type="InterPro" id="IPR011011">
    <property type="entry name" value="Znf_FYVE_PHD"/>
</dbReference>
<evidence type="ECO:0000313" key="9">
    <source>
        <dbReference type="Proteomes" id="UP000594263"/>
    </source>
</evidence>
<protein>
    <recommendedName>
        <fullName evidence="7">Zinc finger PHD-type domain-containing protein</fullName>
    </recommendedName>
</protein>
<feature type="compositionally biased region" description="Basic and acidic residues" evidence="6">
    <location>
        <begin position="118"/>
        <end position="132"/>
    </location>
</feature>
<dbReference type="CDD" id="cd15489">
    <property type="entry name" value="PHD_SF"/>
    <property type="match status" value="1"/>
</dbReference>
<evidence type="ECO:0000256" key="5">
    <source>
        <dbReference type="ARBA" id="ARBA00023163"/>
    </source>
</evidence>
<organism evidence="8 9">
    <name type="scientific">Kalanchoe fedtschenkoi</name>
    <name type="common">Lavender scallops</name>
    <name type="synonym">South American air plant</name>
    <dbReference type="NCBI Taxonomy" id="63787"/>
    <lineage>
        <taxon>Eukaryota</taxon>
        <taxon>Viridiplantae</taxon>
        <taxon>Streptophyta</taxon>
        <taxon>Embryophyta</taxon>
        <taxon>Tracheophyta</taxon>
        <taxon>Spermatophyta</taxon>
        <taxon>Magnoliopsida</taxon>
        <taxon>eudicotyledons</taxon>
        <taxon>Gunneridae</taxon>
        <taxon>Pentapetalae</taxon>
        <taxon>Saxifragales</taxon>
        <taxon>Crassulaceae</taxon>
        <taxon>Kalanchoe</taxon>
    </lineage>
</organism>
<dbReference type="PANTHER" id="PTHR33304">
    <property type="match status" value="1"/>
</dbReference>
<dbReference type="InterPro" id="IPR049914">
    <property type="entry name" value="PHD1-3/5-6"/>
</dbReference>
<dbReference type="OMA" id="ECNERTQ"/>
<dbReference type="AlphaFoldDB" id="A0A7N0UDQ3"/>
<dbReference type="Gramene" id="Kaladp0059s0235.1.v1.1">
    <property type="protein sequence ID" value="Kaladp0059s0235.1.v1.1"/>
    <property type="gene ID" value="Kaladp0059s0235.v1.1"/>
</dbReference>
<accession>A0A7N0UDQ3</accession>
<evidence type="ECO:0000256" key="2">
    <source>
        <dbReference type="ARBA" id="ARBA00022771"/>
    </source>
</evidence>
<feature type="region of interest" description="Disordered" evidence="6">
    <location>
        <begin position="346"/>
        <end position="398"/>
    </location>
</feature>